<keyword evidence="2" id="KW-1185">Reference proteome</keyword>
<proteinExistence type="predicted"/>
<feature type="compositionally biased region" description="Basic and acidic residues" evidence="1">
    <location>
        <begin position="127"/>
        <end position="136"/>
    </location>
</feature>
<feature type="compositionally biased region" description="Low complexity" evidence="1">
    <location>
        <begin position="137"/>
        <end position="148"/>
    </location>
</feature>
<feature type="compositionally biased region" description="Polar residues" evidence="1">
    <location>
        <begin position="149"/>
        <end position="176"/>
    </location>
</feature>
<feature type="compositionally biased region" description="Polar residues" evidence="1">
    <location>
        <begin position="216"/>
        <end position="230"/>
    </location>
</feature>
<feature type="compositionally biased region" description="Polar residues" evidence="1">
    <location>
        <begin position="329"/>
        <end position="338"/>
    </location>
</feature>
<reference evidence="3" key="1">
    <citation type="submission" date="2022-11" db="UniProtKB">
        <authorList>
            <consortium name="WormBaseParasite"/>
        </authorList>
    </citation>
    <scope>IDENTIFICATION</scope>
</reference>
<evidence type="ECO:0000313" key="2">
    <source>
        <dbReference type="Proteomes" id="UP000887565"/>
    </source>
</evidence>
<sequence length="600" mass="63727">MAHLKIGAMAEGPNRKTQLTLAHMAANQRKQYSPFKGQSIEHLCDFDGNWWEYSYQKNSCLQADNDITCFECESLTYLLDMEYGLEDQKPVQPLPDVEYTFETLSPSQRQPPRIVTKGSLEIGNRIGEGKIEEPLTRLESTSLTSTKTVPKTSTAKRGQDESFNSEQRTTKQSVSGNDAAGDLTKQSVLGKDVGGAPGAPGDVSAIKTGSPATAIAETSTSGRVGETTMSTGVPTQRETINVVVAKKILKQKTTATPGTTIATSQVITTTQLLPSITQGIVTAEKAVTQTEVTMRTSSANQIIISFPETIPIATTSSQETVSTQEKTLKTSGMTENTSTQETIPEITVTGQEIIGIGQLPTKKSIKKVISQKSTAEKTTESQTTEPFTAGQGIGAMKIATGVTKIAASKKVAGVKKTTVGMIIAKKTLASTDTLNPVSEGADAGLGITSNPEEIIQKSTTSKKVVTKKTVAGKAVKSQTTGAIKIATGVTKMGASKKVAGAKKTTVGMIIAKKTLASTDTTNLAAPGHPLQFSIEMYKNRNFISFYDVHKSLNGPVSGTNQFKSNRRQKDTCCAFETAAALLKFSAALLKPAALLTPNLQ</sequence>
<dbReference type="AlphaFoldDB" id="A0A915HTT7"/>
<accession>A0A915HTT7</accession>
<evidence type="ECO:0000256" key="1">
    <source>
        <dbReference type="SAM" id="MobiDB-lite"/>
    </source>
</evidence>
<feature type="compositionally biased region" description="Low complexity" evidence="1">
    <location>
        <begin position="315"/>
        <end position="325"/>
    </location>
</feature>
<dbReference type="Proteomes" id="UP000887565">
    <property type="component" value="Unplaced"/>
</dbReference>
<protein>
    <submittedName>
        <fullName evidence="3">Uncharacterized protein</fullName>
    </submittedName>
</protein>
<evidence type="ECO:0000313" key="3">
    <source>
        <dbReference type="WBParaSite" id="nRc.2.0.1.t04805-RA"/>
    </source>
</evidence>
<name>A0A915HTT7_ROMCU</name>
<feature type="region of interest" description="Disordered" evidence="1">
    <location>
        <begin position="103"/>
        <end position="230"/>
    </location>
</feature>
<feature type="region of interest" description="Disordered" evidence="1">
    <location>
        <begin position="315"/>
        <end position="338"/>
    </location>
</feature>
<dbReference type="WBParaSite" id="nRc.2.0.1.t04805-RA">
    <property type="protein sequence ID" value="nRc.2.0.1.t04805-RA"/>
    <property type="gene ID" value="nRc.2.0.1.g04805"/>
</dbReference>
<organism evidence="2 3">
    <name type="scientific">Romanomermis culicivorax</name>
    <name type="common">Nematode worm</name>
    <dbReference type="NCBI Taxonomy" id="13658"/>
    <lineage>
        <taxon>Eukaryota</taxon>
        <taxon>Metazoa</taxon>
        <taxon>Ecdysozoa</taxon>
        <taxon>Nematoda</taxon>
        <taxon>Enoplea</taxon>
        <taxon>Dorylaimia</taxon>
        <taxon>Mermithida</taxon>
        <taxon>Mermithoidea</taxon>
        <taxon>Mermithidae</taxon>
        <taxon>Romanomermis</taxon>
    </lineage>
</organism>